<evidence type="ECO:0000313" key="21">
    <source>
        <dbReference type="Proteomes" id="UP000314987"/>
    </source>
</evidence>
<keyword evidence="7 17" id="KW-0812">Transmembrane</keyword>
<evidence type="ECO:0000256" key="17">
    <source>
        <dbReference type="RuleBase" id="RU368121"/>
    </source>
</evidence>
<dbReference type="GO" id="GO:0032580">
    <property type="term" value="C:Golgi cisterna membrane"/>
    <property type="evidence" value="ECO:0007669"/>
    <property type="project" value="UniProtKB-UniRule"/>
</dbReference>
<dbReference type="FunFam" id="3.90.550.10:FF:000028">
    <property type="entry name" value="beta-1,4-galactosyltransferase 1"/>
    <property type="match status" value="1"/>
</dbReference>
<dbReference type="GO" id="GO:0046872">
    <property type="term" value="F:metal ion binding"/>
    <property type="evidence" value="ECO:0007669"/>
    <property type="project" value="UniProtKB-UniRule"/>
</dbReference>
<dbReference type="GO" id="GO:0005975">
    <property type="term" value="P:carbohydrate metabolic process"/>
    <property type="evidence" value="ECO:0007669"/>
    <property type="project" value="InterPro"/>
</dbReference>
<name>A0A4X2KA98_VOMUR</name>
<evidence type="ECO:0000256" key="14">
    <source>
        <dbReference type="ARBA" id="ARBA00023180"/>
    </source>
</evidence>
<evidence type="ECO:0000259" key="19">
    <source>
        <dbReference type="Pfam" id="PF13733"/>
    </source>
</evidence>
<reference evidence="20" key="2">
    <citation type="submission" date="2025-08" db="UniProtKB">
        <authorList>
            <consortium name="Ensembl"/>
        </authorList>
    </citation>
    <scope>IDENTIFICATION</scope>
</reference>
<evidence type="ECO:0000256" key="13">
    <source>
        <dbReference type="ARBA" id="ARBA00023157"/>
    </source>
</evidence>
<dbReference type="InterPro" id="IPR027791">
    <property type="entry name" value="Galactosyl_T_C"/>
</dbReference>
<dbReference type="Ensembl" id="ENSVURT00010010077.1">
    <property type="protein sequence ID" value="ENSVURP00010008879.1"/>
    <property type="gene ID" value="ENSVURG00010006884.1"/>
</dbReference>
<keyword evidence="14 17" id="KW-0325">Glycoprotein</keyword>
<comment type="function">
    <text evidence="17">Responsible for the synthesis of complex-type N-linked oligosaccharides in many glycoproteins as well as the carbohydrate moieties of glycolipids.</text>
</comment>
<dbReference type="AlphaFoldDB" id="A0A4X2KA98"/>
<dbReference type="GO" id="GO:0003945">
    <property type="term" value="F:N-acetyllactosamine synthase activity"/>
    <property type="evidence" value="ECO:0007669"/>
    <property type="project" value="UniProtKB-EC"/>
</dbReference>
<dbReference type="GeneID" id="114042294"/>
<keyword evidence="9 17" id="KW-0735">Signal-anchor</keyword>
<evidence type="ECO:0000256" key="7">
    <source>
        <dbReference type="ARBA" id="ARBA00022692"/>
    </source>
</evidence>
<dbReference type="PANTHER" id="PTHR19300">
    <property type="entry name" value="BETA-1,4-GALACTOSYLTRANSFERASE"/>
    <property type="match status" value="1"/>
</dbReference>
<dbReference type="Pfam" id="PF13733">
    <property type="entry name" value="Glyco_transf_7N"/>
    <property type="match status" value="1"/>
</dbReference>
<evidence type="ECO:0000256" key="1">
    <source>
        <dbReference type="ARBA" id="ARBA00001936"/>
    </source>
</evidence>
<organism evidence="20 21">
    <name type="scientific">Vombatus ursinus</name>
    <name type="common">Common wombat</name>
    <dbReference type="NCBI Taxonomy" id="29139"/>
    <lineage>
        <taxon>Eukaryota</taxon>
        <taxon>Metazoa</taxon>
        <taxon>Chordata</taxon>
        <taxon>Craniata</taxon>
        <taxon>Vertebrata</taxon>
        <taxon>Euteleostomi</taxon>
        <taxon>Mammalia</taxon>
        <taxon>Metatheria</taxon>
        <taxon>Diprotodontia</taxon>
        <taxon>Vombatidae</taxon>
        <taxon>Vombatus</taxon>
    </lineage>
</organism>
<evidence type="ECO:0000256" key="4">
    <source>
        <dbReference type="ARBA" id="ARBA00005735"/>
    </source>
</evidence>
<comment type="subcellular location">
    <subcellularLocation>
        <location evidence="2 17">Golgi apparatus membrane</location>
        <topology evidence="2 17">Single-pass type II membrane protein</topology>
    </subcellularLocation>
</comment>
<evidence type="ECO:0000256" key="6">
    <source>
        <dbReference type="ARBA" id="ARBA00022679"/>
    </source>
</evidence>
<dbReference type="UniPathway" id="UPA00378"/>
<evidence type="ECO:0000313" key="20">
    <source>
        <dbReference type="Ensembl" id="ENSVURP00010008879.1"/>
    </source>
</evidence>
<keyword evidence="11 17" id="KW-0333">Golgi apparatus</keyword>
<keyword evidence="6 17" id="KW-0808">Transferase</keyword>
<dbReference type="InterPro" id="IPR029044">
    <property type="entry name" value="Nucleotide-diphossugar_trans"/>
</dbReference>
<dbReference type="GO" id="GO:0000139">
    <property type="term" value="C:Golgi membrane"/>
    <property type="evidence" value="ECO:0007669"/>
    <property type="project" value="UniProtKB-SubCell"/>
</dbReference>
<evidence type="ECO:0000256" key="9">
    <source>
        <dbReference type="ARBA" id="ARBA00022968"/>
    </source>
</evidence>
<reference evidence="20" key="3">
    <citation type="submission" date="2025-09" db="UniProtKB">
        <authorList>
            <consortium name="Ensembl"/>
        </authorList>
    </citation>
    <scope>IDENTIFICATION</scope>
</reference>
<dbReference type="CDD" id="cd00899">
    <property type="entry name" value="b4GalT"/>
    <property type="match status" value="1"/>
</dbReference>
<dbReference type="OrthoDB" id="10016069at2759"/>
<dbReference type="SUPFAM" id="SSF53448">
    <property type="entry name" value="Nucleotide-diphospho-sugar transferases"/>
    <property type="match status" value="1"/>
</dbReference>
<dbReference type="Proteomes" id="UP000314987">
    <property type="component" value="Unassembled WGS sequence"/>
</dbReference>
<feature type="domain" description="Galactosyltransferase C-terminal" evidence="18">
    <location>
        <begin position="213"/>
        <end position="288"/>
    </location>
</feature>
<keyword evidence="13" id="KW-1015">Disulfide bond</keyword>
<evidence type="ECO:0000256" key="3">
    <source>
        <dbReference type="ARBA" id="ARBA00004922"/>
    </source>
</evidence>
<dbReference type="OMA" id="SQIHPVD"/>
<keyword evidence="5 17" id="KW-0328">Glycosyltransferase</keyword>
<dbReference type="EC" id="2.4.1.-" evidence="17"/>
<comment type="similarity">
    <text evidence="4 17">Belongs to the glycosyltransferase 7 family.</text>
</comment>
<evidence type="ECO:0000256" key="10">
    <source>
        <dbReference type="ARBA" id="ARBA00022989"/>
    </source>
</evidence>
<gene>
    <name evidence="20" type="primary">LOC114042294</name>
</gene>
<keyword evidence="10 17" id="KW-1133">Transmembrane helix</keyword>
<dbReference type="RefSeq" id="XP_027716771.1">
    <property type="nucleotide sequence ID" value="XM_027860970.1"/>
</dbReference>
<evidence type="ECO:0000259" key="18">
    <source>
        <dbReference type="Pfam" id="PF02709"/>
    </source>
</evidence>
<evidence type="ECO:0000256" key="11">
    <source>
        <dbReference type="ARBA" id="ARBA00023034"/>
    </source>
</evidence>
<comment type="cofactor">
    <cofactor evidence="1 17">
        <name>Mn(2+)</name>
        <dbReference type="ChEBI" id="CHEBI:29035"/>
    </cofactor>
</comment>
<evidence type="ECO:0000256" key="16">
    <source>
        <dbReference type="ARBA" id="ARBA00049413"/>
    </source>
</evidence>
<evidence type="ECO:0000256" key="12">
    <source>
        <dbReference type="ARBA" id="ARBA00023136"/>
    </source>
</evidence>
<feature type="transmembrane region" description="Helical" evidence="17">
    <location>
        <begin position="7"/>
        <end position="27"/>
    </location>
</feature>
<dbReference type="Pfam" id="PF02709">
    <property type="entry name" value="Glyco_transf_7C"/>
    <property type="match status" value="1"/>
</dbReference>
<proteinExistence type="inferred from homology"/>
<accession>A0A4X2KA98</accession>
<reference evidence="21" key="1">
    <citation type="submission" date="2018-12" db="EMBL/GenBank/DDBJ databases">
        <authorList>
            <person name="Yazar S."/>
        </authorList>
    </citation>
    <scope>NUCLEOTIDE SEQUENCE [LARGE SCALE GENOMIC DNA]</scope>
</reference>
<dbReference type="Gene3D" id="3.90.550.10">
    <property type="entry name" value="Spore Coat Polysaccharide Biosynthesis Protein SpsA, Chain A"/>
    <property type="match status" value="1"/>
</dbReference>
<dbReference type="STRING" id="29139.ENSVURP00010008879"/>
<feature type="domain" description="Galactosyltransferase N-terminal" evidence="19">
    <location>
        <begin position="75"/>
        <end position="208"/>
    </location>
</feature>
<keyword evidence="15 17" id="KW-0464">Manganese</keyword>
<keyword evidence="12 17" id="KW-0472">Membrane</keyword>
<keyword evidence="21" id="KW-1185">Reference proteome</keyword>
<dbReference type="PANTHER" id="PTHR19300:SF34">
    <property type="entry name" value="BETA-1,4-GALACTOSYLTRANSFERASE"/>
    <property type="match status" value="1"/>
</dbReference>
<dbReference type="InterPro" id="IPR003859">
    <property type="entry name" value="Galactosyl_T"/>
</dbReference>
<dbReference type="PRINTS" id="PR02050">
    <property type="entry name" value="B14GALTRFASE"/>
</dbReference>
<evidence type="ECO:0000256" key="2">
    <source>
        <dbReference type="ARBA" id="ARBA00004323"/>
    </source>
</evidence>
<comment type="catalytic activity">
    <reaction evidence="16">
        <text>N-acetyl-D-glucosamine + UDP-alpha-D-galactose = beta-D-galactosyl-(1-&gt;4)-N-acetyl-D-glucosamine + UDP + H(+)</text>
        <dbReference type="Rhea" id="RHEA:17745"/>
        <dbReference type="ChEBI" id="CHEBI:15378"/>
        <dbReference type="ChEBI" id="CHEBI:58223"/>
        <dbReference type="ChEBI" id="CHEBI:60152"/>
        <dbReference type="ChEBI" id="CHEBI:66914"/>
        <dbReference type="ChEBI" id="CHEBI:506227"/>
        <dbReference type="EC" id="2.4.1.90"/>
    </reaction>
    <physiologicalReaction direction="left-to-right" evidence="16">
        <dbReference type="Rhea" id="RHEA:17746"/>
    </physiologicalReaction>
</comment>
<evidence type="ECO:0000256" key="5">
    <source>
        <dbReference type="ARBA" id="ARBA00022676"/>
    </source>
</evidence>
<evidence type="ECO:0000256" key="8">
    <source>
        <dbReference type="ARBA" id="ARBA00022723"/>
    </source>
</evidence>
<dbReference type="GeneTree" id="ENSGT00940000164072"/>
<keyword evidence="8 17" id="KW-0479">Metal-binding</keyword>
<evidence type="ECO:0000256" key="15">
    <source>
        <dbReference type="ARBA" id="ARBA00023211"/>
    </source>
</evidence>
<sequence length="344" mass="39960">MVAPGRALFIFFGLQLAIMAVLYHQGYHHQVSYVLKMLTTSVLSTTDTILTVKDVYSGLDQIQPLSPTKEDLPTCPKTSPFVSGPLKVSFPLDITLDDIVQKNPLVQLGGHYQPPNCWALHHTAIIIPYRARRRHLHQLLYHLHPFLQRQQIHYAIYVVHQMDNYTFNRGKLLNVGFKEAMKENNWQCLYFHDVDLIPEDDRNIYDCSAFPMHASVAIDKFQYELPYQTYFGGVMALQPIHYLKINGFPNNYWGWGGEDDDIASRIFLNKMSISRPPAVFGRYHMLKHGHDRGNKANPNRFQLLSRTHLRWRYNGMNNLLYSLLSKEQTPLYTNLTVHFGIDYH</sequence>
<comment type="pathway">
    <text evidence="3 17">Protein modification; protein glycosylation.</text>
</comment>
<protein>
    <recommendedName>
        <fullName evidence="17">Beta-1,4-galactosyltransferase</fullName>
        <shortName evidence="17">Beta-1,4-GalTase</shortName>
        <ecNumber evidence="17">2.4.1.-</ecNumber>
    </recommendedName>
</protein>
<dbReference type="InterPro" id="IPR027995">
    <property type="entry name" value="Galactosyl_T_N"/>
</dbReference>